<dbReference type="OrthoDB" id="10568523at2759"/>
<proteinExistence type="predicted"/>
<name>A0A2V1D374_9PLEO</name>
<dbReference type="Proteomes" id="UP000244855">
    <property type="component" value="Unassembled WGS sequence"/>
</dbReference>
<feature type="region of interest" description="Disordered" evidence="1">
    <location>
        <begin position="36"/>
        <end position="82"/>
    </location>
</feature>
<dbReference type="EMBL" id="KZ805679">
    <property type="protein sequence ID" value="PVH92486.1"/>
    <property type="molecule type" value="Genomic_DNA"/>
</dbReference>
<reference evidence="2 3" key="1">
    <citation type="journal article" date="2018" name="Sci. Rep.">
        <title>Comparative genomics provides insights into the lifestyle and reveals functional heterogeneity of dark septate endophytic fungi.</title>
        <authorList>
            <person name="Knapp D.G."/>
            <person name="Nemeth J.B."/>
            <person name="Barry K."/>
            <person name="Hainaut M."/>
            <person name="Henrissat B."/>
            <person name="Johnson J."/>
            <person name="Kuo A."/>
            <person name="Lim J.H.P."/>
            <person name="Lipzen A."/>
            <person name="Nolan M."/>
            <person name="Ohm R.A."/>
            <person name="Tamas L."/>
            <person name="Grigoriev I.V."/>
            <person name="Spatafora J.W."/>
            <person name="Nagy L.G."/>
            <person name="Kovacs G.M."/>
        </authorList>
    </citation>
    <scope>NUCLEOTIDE SEQUENCE [LARGE SCALE GENOMIC DNA]</scope>
    <source>
        <strain evidence="2 3">DSE2036</strain>
    </source>
</reference>
<organism evidence="2 3">
    <name type="scientific">Periconia macrospinosa</name>
    <dbReference type="NCBI Taxonomy" id="97972"/>
    <lineage>
        <taxon>Eukaryota</taxon>
        <taxon>Fungi</taxon>
        <taxon>Dikarya</taxon>
        <taxon>Ascomycota</taxon>
        <taxon>Pezizomycotina</taxon>
        <taxon>Dothideomycetes</taxon>
        <taxon>Pleosporomycetidae</taxon>
        <taxon>Pleosporales</taxon>
        <taxon>Massarineae</taxon>
        <taxon>Periconiaceae</taxon>
        <taxon>Periconia</taxon>
    </lineage>
</organism>
<feature type="compositionally biased region" description="Polar residues" evidence="1">
    <location>
        <begin position="43"/>
        <end position="64"/>
    </location>
</feature>
<gene>
    <name evidence="2" type="ORF">DM02DRAFT_662907</name>
</gene>
<protein>
    <submittedName>
        <fullName evidence="2">Uncharacterized protein</fullName>
    </submittedName>
</protein>
<accession>A0A2V1D374</accession>
<evidence type="ECO:0000313" key="2">
    <source>
        <dbReference type="EMBL" id="PVH92486.1"/>
    </source>
</evidence>
<evidence type="ECO:0000256" key="1">
    <source>
        <dbReference type="SAM" id="MobiDB-lite"/>
    </source>
</evidence>
<evidence type="ECO:0000313" key="3">
    <source>
        <dbReference type="Proteomes" id="UP000244855"/>
    </source>
</evidence>
<dbReference type="AlphaFoldDB" id="A0A2V1D374"/>
<keyword evidence="3" id="KW-1185">Reference proteome</keyword>
<sequence>MAEVSTQRLAPIPPTWPSILVNPHYVGYHQVPMNNGAGHFDNNENGSGHDSGYSGSPASDQSQDPNGADGGGPPGPMPQPQVSDLYHRLASILECQIYLHNQTREELHQETFRREKLEKFLQQQDWDLNNWAKTCHTLYETLNASRNEAYEYGVLLAEAHIENDRLKKVCEEELLF</sequence>